<evidence type="ECO:0000259" key="14">
    <source>
        <dbReference type="PROSITE" id="PS50059"/>
    </source>
</evidence>
<organism evidence="15 16">
    <name type="scientific">Methylococcus capsulatus</name>
    <dbReference type="NCBI Taxonomy" id="414"/>
    <lineage>
        <taxon>Bacteria</taxon>
        <taxon>Pseudomonadati</taxon>
        <taxon>Pseudomonadota</taxon>
        <taxon>Gammaproteobacteria</taxon>
        <taxon>Methylococcales</taxon>
        <taxon>Methylococcaceae</taxon>
        <taxon>Methylococcus</taxon>
    </lineage>
</organism>
<evidence type="ECO:0000256" key="1">
    <source>
        <dbReference type="ARBA" id="ARBA00000971"/>
    </source>
</evidence>
<keyword evidence="7 11" id="KW-0143">Chaperone</keyword>
<dbReference type="InterPro" id="IPR046357">
    <property type="entry name" value="PPIase_dom_sf"/>
</dbReference>
<protein>
    <recommendedName>
        <fullName evidence="4 11">Trigger factor</fullName>
        <shortName evidence="11">TF</shortName>
        <ecNumber evidence="3 11">5.2.1.8</ecNumber>
    </recommendedName>
    <alternativeName>
        <fullName evidence="10 11">PPIase</fullName>
    </alternativeName>
</protein>
<evidence type="ECO:0000256" key="5">
    <source>
        <dbReference type="ARBA" id="ARBA00022618"/>
    </source>
</evidence>
<dbReference type="SUPFAM" id="SSF109998">
    <property type="entry name" value="Triger factor/SurA peptide-binding domain-like"/>
    <property type="match status" value="1"/>
</dbReference>
<evidence type="ECO:0000256" key="6">
    <source>
        <dbReference type="ARBA" id="ARBA00023110"/>
    </source>
</evidence>
<dbReference type="PROSITE" id="PS50059">
    <property type="entry name" value="FKBP_PPIASE"/>
    <property type="match status" value="1"/>
</dbReference>
<evidence type="ECO:0000256" key="8">
    <source>
        <dbReference type="ARBA" id="ARBA00023235"/>
    </source>
</evidence>
<evidence type="ECO:0000256" key="12">
    <source>
        <dbReference type="PROSITE-ProRule" id="PRU00277"/>
    </source>
</evidence>
<dbReference type="SUPFAM" id="SSF54534">
    <property type="entry name" value="FKBP-like"/>
    <property type="match status" value="1"/>
</dbReference>
<evidence type="ECO:0000256" key="13">
    <source>
        <dbReference type="RuleBase" id="RU003914"/>
    </source>
</evidence>
<evidence type="ECO:0000256" key="9">
    <source>
        <dbReference type="ARBA" id="ARBA00023306"/>
    </source>
</evidence>
<dbReference type="NCBIfam" id="TIGR00115">
    <property type="entry name" value="tig"/>
    <property type="match status" value="1"/>
</dbReference>
<comment type="domain">
    <text evidence="11">Consists of 3 domains; the N-terminus binds the ribosome, the middle domain has PPIase activity, while the C-terminus has intrinsic chaperone activity on its own.</text>
</comment>
<dbReference type="GO" id="GO:0044183">
    <property type="term" value="F:protein folding chaperone"/>
    <property type="evidence" value="ECO:0007669"/>
    <property type="project" value="TreeGrafter"/>
</dbReference>
<evidence type="ECO:0000256" key="3">
    <source>
        <dbReference type="ARBA" id="ARBA00013194"/>
    </source>
</evidence>
<dbReference type="EC" id="5.2.1.8" evidence="3 11"/>
<dbReference type="Gene3D" id="3.30.70.1050">
    <property type="entry name" value="Trigger factor ribosome-binding domain"/>
    <property type="match status" value="1"/>
</dbReference>
<dbReference type="GO" id="GO:0043022">
    <property type="term" value="F:ribosome binding"/>
    <property type="evidence" value="ECO:0007669"/>
    <property type="project" value="TreeGrafter"/>
</dbReference>
<dbReference type="InterPro" id="IPR008881">
    <property type="entry name" value="Trigger_fac_ribosome-bd_bac"/>
</dbReference>
<dbReference type="HAMAP" id="MF_00303">
    <property type="entry name" value="Trigger_factor_Tig"/>
    <property type="match status" value="1"/>
</dbReference>
<dbReference type="InterPro" id="IPR037041">
    <property type="entry name" value="Trigger_fac_C_sf"/>
</dbReference>
<dbReference type="AlphaFoldDB" id="A0AA35UGL3"/>
<dbReference type="Pfam" id="PF05698">
    <property type="entry name" value="Trigger_C"/>
    <property type="match status" value="1"/>
</dbReference>
<evidence type="ECO:0000313" key="16">
    <source>
        <dbReference type="Proteomes" id="UP001158598"/>
    </source>
</evidence>
<comment type="subcellular location">
    <subcellularLocation>
        <location evidence="11">Cytoplasm</location>
    </subcellularLocation>
    <text evidence="11">About half TF is bound to the ribosome near the polypeptide exit tunnel while the other half is free in the cytoplasm.</text>
</comment>
<dbReference type="Gene3D" id="1.10.3120.10">
    <property type="entry name" value="Trigger factor, C-terminal domain"/>
    <property type="match status" value="1"/>
</dbReference>
<comment type="function">
    <text evidence="11">Involved in protein export. Acts as a chaperone by maintaining the newly synthesized protein in an open conformation. Functions as a peptidyl-prolyl cis-trans isomerase.</text>
</comment>
<evidence type="ECO:0000256" key="11">
    <source>
        <dbReference type="HAMAP-Rule" id="MF_00303"/>
    </source>
</evidence>
<dbReference type="InterPro" id="IPR008880">
    <property type="entry name" value="Trigger_fac_C"/>
</dbReference>
<feature type="domain" description="PPIase FKBP-type" evidence="14">
    <location>
        <begin position="161"/>
        <end position="254"/>
    </location>
</feature>
<sequence>MQVSVETVSELSRKMTVNVPEEKIREKVESRLKSLAREVRLDGFRPGKAPAGLVRKRFGAQVREEVLSEMIQSSFHQAVNDENLRPAGMPRITATAIGEGEGLSYIADFEVLPDFEPSPLENLQCPRFVCEVTEGDLEAMVQRLREQRRSRRAVERPAALNDEVVIHFEGKLGEESLTDGRLENFRVVLGGRPLVPGFEEKLIGAEVGSRLAFELDVPADYGNEKLAGKTVAFDVEVVGINESVLPEVDADFVKTFGVDGDVEAFRADVRANMEREMRRALKARTKSAVLDALLAANSFTLPEVLVADELNELLQPYHKAAEQGNPGVELEALKERYTPLAKRRVALGLILSKLIDENKLSVDRKRVRSTIEEQAQSYENPEQVVNWYYSDKNNLREIENLVLEDQVVDLILSKAAVTEQRVDFATLMAPAGATEQQPQS</sequence>
<evidence type="ECO:0000313" key="15">
    <source>
        <dbReference type="EMBL" id="CAI8760943.1"/>
    </source>
</evidence>
<dbReference type="EMBL" id="OX458332">
    <property type="protein sequence ID" value="CAI8760943.1"/>
    <property type="molecule type" value="Genomic_DNA"/>
</dbReference>
<dbReference type="InterPro" id="IPR005215">
    <property type="entry name" value="Trig_fac"/>
</dbReference>
<dbReference type="InterPro" id="IPR036611">
    <property type="entry name" value="Trigger_fac_ribosome-bd_sf"/>
</dbReference>
<comment type="catalytic activity">
    <reaction evidence="1 11 12">
        <text>[protein]-peptidylproline (omega=180) = [protein]-peptidylproline (omega=0)</text>
        <dbReference type="Rhea" id="RHEA:16237"/>
        <dbReference type="Rhea" id="RHEA-COMP:10747"/>
        <dbReference type="Rhea" id="RHEA-COMP:10748"/>
        <dbReference type="ChEBI" id="CHEBI:83833"/>
        <dbReference type="ChEBI" id="CHEBI:83834"/>
        <dbReference type="EC" id="5.2.1.8"/>
    </reaction>
</comment>
<name>A0AA35UGL3_METCP</name>
<keyword evidence="8 11" id="KW-0413">Isomerase</keyword>
<proteinExistence type="inferred from homology"/>
<dbReference type="Gene3D" id="3.10.50.40">
    <property type="match status" value="1"/>
</dbReference>
<dbReference type="InterPro" id="IPR001179">
    <property type="entry name" value="PPIase_FKBP_dom"/>
</dbReference>
<evidence type="ECO:0000256" key="2">
    <source>
        <dbReference type="ARBA" id="ARBA00005464"/>
    </source>
</evidence>
<accession>A0AA35UGL3</accession>
<dbReference type="GO" id="GO:0043335">
    <property type="term" value="P:protein unfolding"/>
    <property type="evidence" value="ECO:0007669"/>
    <property type="project" value="TreeGrafter"/>
</dbReference>
<dbReference type="GO" id="GO:0003755">
    <property type="term" value="F:peptidyl-prolyl cis-trans isomerase activity"/>
    <property type="evidence" value="ECO:0007669"/>
    <property type="project" value="UniProtKB-UniRule"/>
</dbReference>
<keyword evidence="11" id="KW-0963">Cytoplasm</keyword>
<dbReference type="GO" id="GO:0051083">
    <property type="term" value="P:'de novo' cotranslational protein folding"/>
    <property type="evidence" value="ECO:0007669"/>
    <property type="project" value="TreeGrafter"/>
</dbReference>
<comment type="similarity">
    <text evidence="2 11 13">Belongs to the FKBP-type PPIase family. Tig subfamily.</text>
</comment>
<dbReference type="PIRSF" id="PIRSF003095">
    <property type="entry name" value="Trigger_factor"/>
    <property type="match status" value="1"/>
</dbReference>
<evidence type="ECO:0000256" key="4">
    <source>
        <dbReference type="ARBA" id="ARBA00016902"/>
    </source>
</evidence>
<dbReference type="InterPro" id="IPR027304">
    <property type="entry name" value="Trigger_fact/SurA_dom_sf"/>
</dbReference>
<dbReference type="SUPFAM" id="SSF102735">
    <property type="entry name" value="Trigger factor ribosome-binding domain"/>
    <property type="match status" value="1"/>
</dbReference>
<keyword evidence="5 11" id="KW-0132">Cell division</keyword>
<keyword evidence="9 11" id="KW-0131">Cell cycle</keyword>
<dbReference type="Pfam" id="PF05697">
    <property type="entry name" value="Trigger_N"/>
    <property type="match status" value="1"/>
</dbReference>
<dbReference type="Pfam" id="PF00254">
    <property type="entry name" value="FKBP_C"/>
    <property type="match status" value="1"/>
</dbReference>
<gene>
    <name evidence="11 15" type="primary">tig</name>
    <name evidence="15" type="ORF">MCNOR_0834</name>
</gene>
<dbReference type="GO" id="GO:0005737">
    <property type="term" value="C:cytoplasm"/>
    <property type="evidence" value="ECO:0007669"/>
    <property type="project" value="UniProtKB-SubCell"/>
</dbReference>
<dbReference type="GO" id="GO:0051301">
    <property type="term" value="P:cell division"/>
    <property type="evidence" value="ECO:0007669"/>
    <property type="project" value="UniProtKB-KW"/>
</dbReference>
<dbReference type="GO" id="GO:0015031">
    <property type="term" value="P:protein transport"/>
    <property type="evidence" value="ECO:0007669"/>
    <property type="project" value="UniProtKB-UniRule"/>
</dbReference>
<dbReference type="PANTHER" id="PTHR30560:SF3">
    <property type="entry name" value="TRIGGER FACTOR-LIKE PROTEIN TIG, CHLOROPLASTIC"/>
    <property type="match status" value="1"/>
</dbReference>
<dbReference type="PANTHER" id="PTHR30560">
    <property type="entry name" value="TRIGGER FACTOR CHAPERONE AND PEPTIDYL-PROLYL CIS/TRANS ISOMERASE"/>
    <property type="match status" value="1"/>
</dbReference>
<evidence type="ECO:0000256" key="10">
    <source>
        <dbReference type="ARBA" id="ARBA00029986"/>
    </source>
</evidence>
<dbReference type="Proteomes" id="UP001158598">
    <property type="component" value="Chromosome"/>
</dbReference>
<keyword evidence="6 11" id="KW-0697">Rotamase</keyword>
<evidence type="ECO:0000256" key="7">
    <source>
        <dbReference type="ARBA" id="ARBA00023186"/>
    </source>
</evidence>
<reference evidence="15" key="1">
    <citation type="submission" date="2023-03" db="EMBL/GenBank/DDBJ databases">
        <authorList>
            <person name="Pearce D."/>
        </authorList>
    </citation>
    <scope>NUCLEOTIDE SEQUENCE</scope>
    <source>
        <strain evidence="15">Mc</strain>
    </source>
</reference>